<evidence type="ECO:0000259" key="2">
    <source>
        <dbReference type="SMART" id="SM00645"/>
    </source>
</evidence>
<accession>A0AAV2TF70</accession>
<dbReference type="AlphaFoldDB" id="A0AAV2TF70"/>
<comment type="similarity">
    <text evidence="1">Belongs to the peptidase C1 family.</text>
</comment>
<name>A0AAV2TF70_CALDB</name>
<reference evidence="3" key="1">
    <citation type="submission" date="2024-06" db="EMBL/GenBank/DDBJ databases">
        <authorList>
            <person name="Liu X."/>
            <person name="Lenzi L."/>
            <person name="Haldenby T S."/>
            <person name="Uol C."/>
        </authorList>
    </citation>
    <scope>NUCLEOTIDE SEQUENCE</scope>
</reference>
<gene>
    <name evidence="3" type="ORF">CDAUBV1_LOCUS9668</name>
</gene>
<dbReference type="EMBL" id="CAXLJL010000267">
    <property type="protein sequence ID" value="CAL5135531.1"/>
    <property type="molecule type" value="Genomic_DNA"/>
</dbReference>
<protein>
    <recommendedName>
        <fullName evidence="2">Peptidase C1A papain C-terminal domain-containing protein</fullName>
    </recommendedName>
</protein>
<dbReference type="Gene3D" id="3.90.70.10">
    <property type="entry name" value="Cysteine proteinases"/>
    <property type="match status" value="1"/>
</dbReference>
<dbReference type="CDD" id="cd02248">
    <property type="entry name" value="Peptidase_C1A"/>
    <property type="match status" value="1"/>
</dbReference>
<proteinExistence type="inferred from homology"/>
<dbReference type="InterPro" id="IPR039417">
    <property type="entry name" value="Peptidase_C1A_papain-like"/>
</dbReference>
<dbReference type="SUPFAM" id="SSF54001">
    <property type="entry name" value="Cysteine proteinases"/>
    <property type="match status" value="1"/>
</dbReference>
<organism evidence="3 4">
    <name type="scientific">Calicophoron daubneyi</name>
    <name type="common">Rumen fluke</name>
    <name type="synonym">Paramphistomum daubneyi</name>
    <dbReference type="NCBI Taxonomy" id="300641"/>
    <lineage>
        <taxon>Eukaryota</taxon>
        <taxon>Metazoa</taxon>
        <taxon>Spiralia</taxon>
        <taxon>Lophotrochozoa</taxon>
        <taxon>Platyhelminthes</taxon>
        <taxon>Trematoda</taxon>
        <taxon>Digenea</taxon>
        <taxon>Plagiorchiida</taxon>
        <taxon>Pronocephalata</taxon>
        <taxon>Paramphistomoidea</taxon>
        <taxon>Paramphistomidae</taxon>
        <taxon>Calicophoron</taxon>
    </lineage>
</organism>
<dbReference type="PROSITE" id="PS00639">
    <property type="entry name" value="THIOL_PROTEASE_HIS"/>
    <property type="match status" value="1"/>
</dbReference>
<comment type="caution">
    <text evidence="3">The sequence shown here is derived from an EMBL/GenBank/DDBJ whole genome shotgun (WGS) entry which is preliminary data.</text>
</comment>
<dbReference type="InterPro" id="IPR000668">
    <property type="entry name" value="Peptidase_C1A_C"/>
</dbReference>
<evidence type="ECO:0000313" key="3">
    <source>
        <dbReference type="EMBL" id="CAL5135531.1"/>
    </source>
</evidence>
<dbReference type="Pfam" id="PF00112">
    <property type="entry name" value="Peptidase_C1"/>
    <property type="match status" value="1"/>
</dbReference>
<dbReference type="InterPro" id="IPR038765">
    <property type="entry name" value="Papain-like_cys_pep_sf"/>
</dbReference>
<dbReference type="InterPro" id="IPR013128">
    <property type="entry name" value="Peptidase_C1A"/>
</dbReference>
<evidence type="ECO:0000313" key="4">
    <source>
        <dbReference type="Proteomes" id="UP001497525"/>
    </source>
</evidence>
<dbReference type="PANTHER" id="PTHR12411">
    <property type="entry name" value="CYSTEINE PROTEASE FAMILY C1-RELATED"/>
    <property type="match status" value="1"/>
</dbReference>
<dbReference type="GO" id="GO:0006508">
    <property type="term" value="P:proteolysis"/>
    <property type="evidence" value="ECO:0007669"/>
    <property type="project" value="InterPro"/>
</dbReference>
<dbReference type="SMART" id="SM00645">
    <property type="entry name" value="Pept_C1"/>
    <property type="match status" value="1"/>
</dbReference>
<feature type="domain" description="Peptidase C1A papain C-terminal" evidence="2">
    <location>
        <begin position="1"/>
        <end position="120"/>
    </location>
</feature>
<evidence type="ECO:0000256" key="1">
    <source>
        <dbReference type="ARBA" id="ARBA00008455"/>
    </source>
</evidence>
<dbReference type="InterPro" id="IPR025660">
    <property type="entry name" value="Pept_his_AS"/>
</dbReference>
<dbReference type="GO" id="GO:0008234">
    <property type="term" value="F:cysteine-type peptidase activity"/>
    <property type="evidence" value="ECO:0007669"/>
    <property type="project" value="InterPro"/>
</dbReference>
<dbReference type="Proteomes" id="UP001497525">
    <property type="component" value="Unassembled WGS sequence"/>
</dbReference>
<sequence>MGGIQTAASYPYVAYVNESVSLRPDEAEIAKWLADNGPMSMSLNAKPLQSYKSGIIHPTAANCDKKITHAVLAVGYGVEKNVPYWLIKNSYGRKWGENGYFRIYRGGGTCGINKRASAVKIL</sequence>